<keyword evidence="3" id="KW-1185">Reference proteome</keyword>
<dbReference type="EMBL" id="UAPV01000001">
    <property type="protein sequence ID" value="SPT69645.1"/>
    <property type="molecule type" value="Genomic_DNA"/>
</dbReference>
<evidence type="ECO:0000313" key="2">
    <source>
        <dbReference type="EMBL" id="SPT69645.1"/>
    </source>
</evidence>
<dbReference type="RefSeq" id="WP_113743799.1">
    <property type="nucleotide sequence ID" value="NZ_UAPU01000007.1"/>
</dbReference>
<sequence length="132" mass="14118">MKKTLCALIVASCAAVSGCMSDEQIALSQSVIEALPDSINGCIFLGNVDSSARITLSDARYDLKYAAAMLGATHVVETHVYTAQLGISRDYGPALSGRAYKCQKGQGPASTDPKALLQYEYITVPFDDPEFF</sequence>
<dbReference type="OrthoDB" id="7060024at2"/>
<proteinExistence type="predicted"/>
<feature type="signal peptide" evidence="1">
    <location>
        <begin position="1"/>
        <end position="21"/>
    </location>
</feature>
<dbReference type="PROSITE" id="PS51257">
    <property type="entry name" value="PROKAR_LIPOPROTEIN"/>
    <property type="match status" value="1"/>
</dbReference>
<organism evidence="2 3">
    <name type="scientific">Anaerobiospirillum thomasii</name>
    <dbReference type="NCBI Taxonomy" id="179995"/>
    <lineage>
        <taxon>Bacteria</taxon>
        <taxon>Pseudomonadati</taxon>
        <taxon>Pseudomonadota</taxon>
        <taxon>Gammaproteobacteria</taxon>
        <taxon>Aeromonadales</taxon>
        <taxon>Succinivibrionaceae</taxon>
        <taxon>Anaerobiospirillum</taxon>
    </lineage>
</organism>
<gene>
    <name evidence="2" type="ORF">NCTC13093_01024</name>
</gene>
<dbReference type="Proteomes" id="UP000250086">
    <property type="component" value="Unassembled WGS sequence"/>
</dbReference>
<name>A0A2X0VA13_9GAMM</name>
<evidence type="ECO:0008006" key="4">
    <source>
        <dbReference type="Google" id="ProtNLM"/>
    </source>
</evidence>
<evidence type="ECO:0000256" key="1">
    <source>
        <dbReference type="SAM" id="SignalP"/>
    </source>
</evidence>
<protein>
    <recommendedName>
        <fullName evidence="4">Lipoprotein</fullName>
    </recommendedName>
</protein>
<evidence type="ECO:0000313" key="3">
    <source>
        <dbReference type="Proteomes" id="UP000250086"/>
    </source>
</evidence>
<reference evidence="2 3" key="1">
    <citation type="submission" date="2018-06" db="EMBL/GenBank/DDBJ databases">
        <authorList>
            <consortium name="Pathogen Informatics"/>
            <person name="Doyle S."/>
        </authorList>
    </citation>
    <scope>NUCLEOTIDE SEQUENCE [LARGE SCALE GENOMIC DNA]</scope>
    <source>
        <strain evidence="2 3">NCTC13093</strain>
    </source>
</reference>
<keyword evidence="1" id="KW-0732">Signal</keyword>
<feature type="chain" id="PRO_5015905397" description="Lipoprotein" evidence="1">
    <location>
        <begin position="22"/>
        <end position="132"/>
    </location>
</feature>
<dbReference type="AlphaFoldDB" id="A0A2X0VA13"/>
<accession>A0A2X0VA13</accession>